<proteinExistence type="predicted"/>
<sequence>MQATGCVIEMKKALKVSVWIGAFSDLDDLIEYVDIRYADDGNVSNDFWRDIGLDWFDDDFREAALIEGDDLREEISEFSYGPSFADDVARDVEAGRKDGENGMIMLFDFDYSAREHGAGSGRVRFLGGYDYRR</sequence>
<dbReference type="InterPro" id="IPR025560">
    <property type="entry name" value="Imm22"/>
</dbReference>
<reference evidence="2" key="1">
    <citation type="submission" date="2015-10" db="EMBL/GenBank/DDBJ databases">
        <authorList>
            <person name="Gilbert D.G."/>
        </authorList>
    </citation>
    <scope>NUCLEOTIDE SEQUENCE</scope>
    <source>
        <strain evidence="2">Phyl III-seqv23</strain>
    </source>
</reference>
<evidence type="ECO:0000313" key="2">
    <source>
        <dbReference type="EMBL" id="CUV16422.1"/>
    </source>
</evidence>
<organism evidence="2">
    <name type="scientific">Ralstonia solanacearum</name>
    <name type="common">Pseudomonas solanacearum</name>
    <dbReference type="NCBI Taxonomy" id="305"/>
    <lineage>
        <taxon>Bacteria</taxon>
        <taxon>Pseudomonadati</taxon>
        <taxon>Pseudomonadota</taxon>
        <taxon>Betaproteobacteria</taxon>
        <taxon>Burkholderiales</taxon>
        <taxon>Burkholderiaceae</taxon>
        <taxon>Ralstonia</taxon>
        <taxon>Ralstonia solanacearum species complex</taxon>
    </lineage>
</organism>
<evidence type="ECO:0000313" key="5">
    <source>
        <dbReference type="EMBL" id="CUV45272.1"/>
    </source>
</evidence>
<evidence type="ECO:0000313" key="7">
    <source>
        <dbReference type="Proteomes" id="UP000262427"/>
    </source>
</evidence>
<evidence type="ECO:0000313" key="4">
    <source>
        <dbReference type="EMBL" id="CUV42653.1"/>
    </source>
</evidence>
<dbReference type="EMBL" id="LN899822">
    <property type="protein sequence ID" value="CUV62427.1"/>
    <property type="molecule type" value="Genomic_DNA"/>
</dbReference>
<evidence type="ECO:0000313" key="6">
    <source>
        <dbReference type="EMBL" id="CUV62427.1"/>
    </source>
</evidence>
<dbReference type="Proteomes" id="UP000262427">
    <property type="component" value="Chromosome MP"/>
</dbReference>
<evidence type="ECO:0000313" key="3">
    <source>
        <dbReference type="EMBL" id="CUV31182.1"/>
    </source>
</evidence>
<dbReference type="EMBL" id="LN899827">
    <property type="protein sequence ID" value="CUV45272.1"/>
    <property type="molecule type" value="Genomic_DNA"/>
</dbReference>
<reference evidence="1" key="2">
    <citation type="submission" date="2018-01" db="EMBL/GenBank/DDBJ databases">
        <title>Ralstonia pseudosolanacearum P824 infects blueberry.</title>
        <authorList>
            <person name="Bocsanczy A.M."/>
            <person name="Norman D.J."/>
        </authorList>
    </citation>
    <scope>NUCLEOTIDE SEQUENCE</scope>
    <source>
        <strain evidence="1">P824</strain>
    </source>
</reference>
<dbReference type="EMBL" id="LN899826">
    <property type="protein sequence ID" value="CUV42653.1"/>
    <property type="molecule type" value="Genomic_DNA"/>
</dbReference>
<dbReference type="Pfam" id="PF14112">
    <property type="entry name" value="DUF4284"/>
    <property type="match status" value="1"/>
</dbReference>
<dbReference type="AlphaFoldDB" id="A0A0S4U2G3"/>
<name>A0A0S4U2G3_RALSL</name>
<protein>
    <submittedName>
        <fullName evidence="2">Uncharacterized protein</fullName>
    </submittedName>
</protein>
<accession>A0A0S4U2G3</accession>
<dbReference type="EMBL" id="LN899824">
    <property type="protein sequence ID" value="CUV31182.1"/>
    <property type="molecule type" value="Genomic_DNA"/>
</dbReference>
<evidence type="ECO:0000313" key="1">
    <source>
        <dbReference type="EMBL" id="AYA49276.1"/>
    </source>
</evidence>
<gene>
    <name evidence="2" type="ORF">PSS4_v1_100014</name>
    <name evidence="6" type="ORF">RD1301_v1_2320004</name>
    <name evidence="1" type="ORF">RSP824_23200</name>
    <name evidence="3" type="ORF">RUN1985_v1_830003</name>
    <name evidence="4" type="ORF">TF3108_v1_1420003</name>
    <name evidence="5" type="ORF">TO10_v1_280048</name>
</gene>
<dbReference type="EMBL" id="LN899821">
    <property type="protein sequence ID" value="CUV16422.1"/>
    <property type="molecule type" value="Genomic_DNA"/>
</dbReference>
<dbReference type="EMBL" id="CP025742">
    <property type="protein sequence ID" value="AYA49276.1"/>
    <property type="molecule type" value="Genomic_DNA"/>
</dbReference>
<reference evidence="7" key="3">
    <citation type="submission" date="2018-01" db="EMBL/GenBank/DDBJ databases">
        <title>Raltonia solanacearum P824 infects blueberry.</title>
        <authorList>
            <person name="Bocsanczy A.M."/>
            <person name="Norman D.J."/>
        </authorList>
    </citation>
    <scope>NUCLEOTIDE SEQUENCE [LARGE SCALE GENOMIC DNA]</scope>
    <source>
        <strain evidence="7">P824</strain>
    </source>
</reference>